<dbReference type="SUPFAM" id="SSF51735">
    <property type="entry name" value="NAD(P)-binding Rossmann-fold domains"/>
    <property type="match status" value="1"/>
</dbReference>
<dbReference type="GO" id="GO:0003955">
    <property type="term" value="F:NAD(P)H dehydrogenase (quinone) activity"/>
    <property type="evidence" value="ECO:0007669"/>
    <property type="project" value="UniProtKB-EC"/>
</dbReference>
<reference evidence="2 3" key="1">
    <citation type="submission" date="2019-09" db="EMBL/GenBank/DDBJ databases">
        <authorList>
            <person name="Chandra G."/>
            <person name="Truman W A."/>
        </authorList>
    </citation>
    <scope>NUCLEOTIDE SEQUENCE [LARGE SCALE GENOMIC DNA]</scope>
    <source>
        <strain evidence="2">PS645</strain>
    </source>
</reference>
<dbReference type="PANTHER" id="PTHR47129:SF1">
    <property type="entry name" value="NMRA-LIKE DOMAIN-CONTAINING PROTEIN"/>
    <property type="match status" value="1"/>
</dbReference>
<dbReference type="OrthoDB" id="5510591at2"/>
<evidence type="ECO:0000313" key="2">
    <source>
        <dbReference type="EMBL" id="VVM93487.1"/>
    </source>
</evidence>
<dbReference type="InterPro" id="IPR052718">
    <property type="entry name" value="NmrA-type_oxidoreductase"/>
</dbReference>
<organism evidence="2 3">
    <name type="scientific">Pseudomonas fluorescens</name>
    <dbReference type="NCBI Taxonomy" id="294"/>
    <lineage>
        <taxon>Bacteria</taxon>
        <taxon>Pseudomonadati</taxon>
        <taxon>Pseudomonadota</taxon>
        <taxon>Gammaproteobacteria</taxon>
        <taxon>Pseudomonadales</taxon>
        <taxon>Pseudomonadaceae</taxon>
        <taxon>Pseudomonas</taxon>
    </lineage>
</organism>
<dbReference type="InterPro" id="IPR036291">
    <property type="entry name" value="NAD(P)-bd_dom_sf"/>
</dbReference>
<feature type="domain" description="NmrA-like" evidence="1">
    <location>
        <begin position="3"/>
        <end position="262"/>
    </location>
</feature>
<sequence>MGKVLITGASGKLGSAVVRSLVTKVSAADVVAMVRDTSKAQRLVDLGVEIRSGDYMNFESLVSAFAGVEKLYLVSAVAFSDRVQQHKNVIDAARMAGVRHVIYTSIQRISDDFCPIEGVTASDLETEALLKSSGLDYTIVRHPLYADVLPMYIGDDAAKEGFSAPAGQGRVPLTNIDELAEGGAVLLSQSGHEHRVYLLNSGQAWSFAEIAAALSRMTGKAIGYQPISNEAFIAAREAEGWPAHVANFLGGWFNAIEKGAFDQTSRTLEELIGRKPKGLEAIIRDAFKL</sequence>
<name>A0A5E6TMH9_PSEFL</name>
<dbReference type="PANTHER" id="PTHR47129">
    <property type="entry name" value="QUINONE OXIDOREDUCTASE 2"/>
    <property type="match status" value="1"/>
</dbReference>
<evidence type="ECO:0000313" key="3">
    <source>
        <dbReference type="Proteomes" id="UP000325607"/>
    </source>
</evidence>
<dbReference type="Gene3D" id="3.40.50.720">
    <property type="entry name" value="NAD(P)-binding Rossmann-like Domain"/>
    <property type="match status" value="1"/>
</dbReference>
<gene>
    <name evidence="2" type="primary">qorB</name>
    <name evidence="2" type="ORF">PS645_02907</name>
</gene>
<dbReference type="RefSeq" id="WP_150581066.1">
    <property type="nucleotide sequence ID" value="NZ_CABVGX010000021.1"/>
</dbReference>
<keyword evidence="2" id="KW-0560">Oxidoreductase</keyword>
<dbReference type="Proteomes" id="UP000325607">
    <property type="component" value="Unassembled WGS sequence"/>
</dbReference>
<dbReference type="Gene3D" id="3.90.25.10">
    <property type="entry name" value="UDP-galactose 4-epimerase, domain 1"/>
    <property type="match status" value="1"/>
</dbReference>
<dbReference type="CDD" id="cd05269">
    <property type="entry name" value="TMR_SDR_a"/>
    <property type="match status" value="1"/>
</dbReference>
<dbReference type="AlphaFoldDB" id="A0A5E6TMH9"/>
<proteinExistence type="predicted"/>
<dbReference type="EMBL" id="CABVGX010000021">
    <property type="protein sequence ID" value="VVM93487.1"/>
    <property type="molecule type" value="Genomic_DNA"/>
</dbReference>
<evidence type="ECO:0000259" key="1">
    <source>
        <dbReference type="Pfam" id="PF05368"/>
    </source>
</evidence>
<dbReference type="Pfam" id="PF05368">
    <property type="entry name" value="NmrA"/>
    <property type="match status" value="1"/>
</dbReference>
<accession>A0A5E6TMH9</accession>
<dbReference type="EC" id="1.6.5.2" evidence="2"/>
<protein>
    <submittedName>
        <fullName evidence="2">Quinone oxidoreductase 2</fullName>
        <ecNumber evidence="2">1.6.5.2</ecNumber>
    </submittedName>
</protein>
<dbReference type="InterPro" id="IPR008030">
    <property type="entry name" value="NmrA-like"/>
</dbReference>